<dbReference type="PANTHER" id="PTHR43581">
    <property type="entry name" value="ATP/GTP PHOSPHATASE"/>
    <property type="match status" value="1"/>
</dbReference>
<protein>
    <recommendedName>
        <fullName evidence="2">ATPase AAA-type core domain-containing protein</fullName>
    </recommendedName>
</protein>
<evidence type="ECO:0000313" key="3">
    <source>
        <dbReference type="EMBL" id="SLN10147.1"/>
    </source>
</evidence>
<dbReference type="OrthoDB" id="3322489at2"/>
<dbReference type="Pfam" id="PF13304">
    <property type="entry name" value="AAA_21"/>
    <property type="match status" value="1"/>
</dbReference>
<dbReference type="SUPFAM" id="SSF52540">
    <property type="entry name" value="P-loop containing nucleoside triphosphate hydrolases"/>
    <property type="match status" value="1"/>
</dbReference>
<dbReference type="Gene3D" id="3.40.50.300">
    <property type="entry name" value="P-loop containing nucleotide triphosphate hydrolases"/>
    <property type="match status" value="1"/>
</dbReference>
<evidence type="ECO:0000259" key="2">
    <source>
        <dbReference type="Pfam" id="PF13304"/>
    </source>
</evidence>
<evidence type="ECO:0000256" key="1">
    <source>
        <dbReference type="SAM" id="MobiDB-lite"/>
    </source>
</evidence>
<accession>A0A1X6Y3Y5</accession>
<dbReference type="GO" id="GO:0016887">
    <property type="term" value="F:ATP hydrolysis activity"/>
    <property type="evidence" value="ECO:0007669"/>
    <property type="project" value="InterPro"/>
</dbReference>
<dbReference type="EMBL" id="FWFK01000001">
    <property type="protein sequence ID" value="SLN10147.1"/>
    <property type="molecule type" value="Genomic_DNA"/>
</dbReference>
<dbReference type="AlphaFoldDB" id="A0A1X6Y3Y5"/>
<feature type="compositionally biased region" description="Low complexity" evidence="1">
    <location>
        <begin position="227"/>
        <end position="240"/>
    </location>
</feature>
<dbReference type="InterPro" id="IPR003959">
    <property type="entry name" value="ATPase_AAA_core"/>
</dbReference>
<gene>
    <name evidence="3" type="ORF">ROJ8625_00182</name>
</gene>
<dbReference type="GO" id="GO:0005524">
    <property type="term" value="F:ATP binding"/>
    <property type="evidence" value="ECO:0007669"/>
    <property type="project" value="InterPro"/>
</dbReference>
<sequence>MHQVKTFAPAEVVDATTRADRRDRSEFRLRRYRVTNFRSVVDSGFLDLDDVTALIGVNESGKTNLLLPLWKLNPAGDGAIDPISDFPKALFGTIRKAPEAFHFITAEFETGAAAEEIAALARIDKEAAEVVAVSRGFDGSYLVSFPLHRPRKTDDRAEVREDVNGALERLSVLGDADVDRLSEATATLEAVRDELSGVEPLTANDLIRLRNRVGALVAEEPKEEPTETTAEAGAADAGETPEGVSELAQELEALRKCLGGRMARILAPDPGQIDAVRELVLSRMPVFVYYSNYGNLDSEIYLPHVVENMERSDLGAKEAAKARTLRVLFGFVGLEASEILQLGRDFRDIHEEAEAEAAARDGQAGRMRKWLDRARQPEPAPDAAMLARIAEAKRTRSILLQSASTKLTEHFGEWWKQGDYRFRFEADGNHFRIWVADARRPQEVELENRSTGLQWFLSFFLVFLHESRGAHRNAVLLLDEPGHSLHPLAQRDLSLFFEGLAANNQILYTTHSPFLVGADRLERARKVFVDRDGSTRVSADLGRDEGTDTKRGAAFAVRAALSISVADAMLLGSAPVLVASTTEQIYLSAIKTILVREGRLRPARDVIFTPAAGPEIMQTMVRMIAGDATQTPPTIAAGRAAVPGGTSQHRAEGIASDRMVMLDEVIGVRGAQVEDLLGAEFLAPLVDRIERRPDRLFADVVRHDMPLVLQVERWAAQEGITLSGDWRRDLAMRAKARLLDLTPSALPAGALDTWERLLSRVLEPNGAVAA</sequence>
<evidence type="ECO:0000313" key="4">
    <source>
        <dbReference type="Proteomes" id="UP000193570"/>
    </source>
</evidence>
<name>A0A1X6Y3Y5_9RHOB</name>
<dbReference type="PANTHER" id="PTHR43581:SF3">
    <property type="entry name" value="AAA+ ATPASE DOMAIN-CONTAINING PROTEIN"/>
    <property type="match status" value="1"/>
</dbReference>
<dbReference type="Proteomes" id="UP000193570">
    <property type="component" value="Unassembled WGS sequence"/>
</dbReference>
<feature type="domain" description="ATPase AAA-type core" evidence="2">
    <location>
        <begin position="367"/>
        <end position="516"/>
    </location>
</feature>
<keyword evidence="4" id="KW-1185">Reference proteome</keyword>
<dbReference type="InterPro" id="IPR051396">
    <property type="entry name" value="Bact_Antivir_Def_Nuclease"/>
</dbReference>
<proteinExistence type="predicted"/>
<dbReference type="InterPro" id="IPR027417">
    <property type="entry name" value="P-loop_NTPase"/>
</dbReference>
<dbReference type="RefSeq" id="WP_085789970.1">
    <property type="nucleotide sequence ID" value="NZ_FWFK01000001.1"/>
</dbReference>
<feature type="region of interest" description="Disordered" evidence="1">
    <location>
        <begin position="217"/>
        <end position="240"/>
    </location>
</feature>
<reference evidence="3 4" key="1">
    <citation type="submission" date="2017-03" db="EMBL/GenBank/DDBJ databases">
        <authorList>
            <person name="Afonso C.L."/>
            <person name="Miller P.J."/>
            <person name="Scott M.A."/>
            <person name="Spackman E."/>
            <person name="Goraichik I."/>
            <person name="Dimitrov K.M."/>
            <person name="Suarez D.L."/>
            <person name="Swayne D.E."/>
        </authorList>
    </citation>
    <scope>NUCLEOTIDE SEQUENCE [LARGE SCALE GENOMIC DNA]</scope>
    <source>
        <strain evidence="3 4">CECT 8625</strain>
    </source>
</reference>
<organism evidence="3 4">
    <name type="scientific">Roseivivax jejudonensis</name>
    <dbReference type="NCBI Taxonomy" id="1529041"/>
    <lineage>
        <taxon>Bacteria</taxon>
        <taxon>Pseudomonadati</taxon>
        <taxon>Pseudomonadota</taxon>
        <taxon>Alphaproteobacteria</taxon>
        <taxon>Rhodobacterales</taxon>
        <taxon>Roseobacteraceae</taxon>
        <taxon>Roseivivax</taxon>
    </lineage>
</organism>